<dbReference type="Proteomes" id="UP000324479">
    <property type="component" value="Unassembled WGS sequence"/>
</dbReference>
<feature type="transmembrane region" description="Helical" evidence="8">
    <location>
        <begin position="102"/>
        <end position="120"/>
    </location>
</feature>
<keyword evidence="7 8" id="KW-0472">Membrane</keyword>
<dbReference type="RefSeq" id="WP_150079527.1">
    <property type="nucleotide sequence ID" value="NZ_VWOX01000023.1"/>
</dbReference>
<dbReference type="InterPro" id="IPR052017">
    <property type="entry name" value="TSUP"/>
</dbReference>
<evidence type="ECO:0000313" key="9">
    <source>
        <dbReference type="EMBL" id="KAA5539014.1"/>
    </source>
</evidence>
<feature type="transmembrane region" description="Helical" evidence="8">
    <location>
        <begin position="6"/>
        <end position="32"/>
    </location>
</feature>
<keyword evidence="5 8" id="KW-0812">Transmembrane</keyword>
<evidence type="ECO:0000256" key="8">
    <source>
        <dbReference type="RuleBase" id="RU363041"/>
    </source>
</evidence>
<organism evidence="9 10">
    <name type="scientific">Roseiconus nitratireducens</name>
    <dbReference type="NCBI Taxonomy" id="2605748"/>
    <lineage>
        <taxon>Bacteria</taxon>
        <taxon>Pseudomonadati</taxon>
        <taxon>Planctomycetota</taxon>
        <taxon>Planctomycetia</taxon>
        <taxon>Pirellulales</taxon>
        <taxon>Pirellulaceae</taxon>
        <taxon>Roseiconus</taxon>
    </lineage>
</organism>
<evidence type="ECO:0000313" key="10">
    <source>
        <dbReference type="Proteomes" id="UP000324479"/>
    </source>
</evidence>
<keyword evidence="6 8" id="KW-1133">Transmembrane helix</keyword>
<reference evidence="9 10" key="1">
    <citation type="submission" date="2019-08" db="EMBL/GenBank/DDBJ databases">
        <authorList>
            <person name="Dhanesh K."/>
            <person name="Kumar G."/>
            <person name="Sasikala C."/>
            <person name="Venkata Ramana C."/>
        </authorList>
    </citation>
    <scope>NUCLEOTIDE SEQUENCE [LARGE SCALE GENOMIC DNA]</scope>
    <source>
        <strain evidence="9 10">JC645</strain>
    </source>
</reference>
<keyword evidence="3" id="KW-0813">Transport</keyword>
<evidence type="ECO:0000256" key="2">
    <source>
        <dbReference type="ARBA" id="ARBA00009142"/>
    </source>
</evidence>
<dbReference type="EMBL" id="VWOX01000023">
    <property type="protein sequence ID" value="KAA5539014.1"/>
    <property type="molecule type" value="Genomic_DNA"/>
</dbReference>
<evidence type="ECO:0000256" key="6">
    <source>
        <dbReference type="ARBA" id="ARBA00022989"/>
    </source>
</evidence>
<protein>
    <recommendedName>
        <fullName evidence="8">Probable membrane transporter protein</fullName>
    </recommendedName>
</protein>
<sequence length="257" mass="27044">MDFGQLAWYLLLVVAGFIAGVVNTIAGGGSFLTLPTLMLFGLDPKSANATNRVAVLFSSGAAVSTFHRHGHLDRGLANRLTIPTLLGVPFGTTLAVYLPSGIFEPVFGAIFLCMAAVLIANPKRIAQSSIAKQAPRKHITGVFFAIGLYVGFIQAGMGILILLAMSLLQGGDLVASNAVKNWIAFAVTLAATVLFAFYGLIHWIPGLVMAVGNVAGGVVGAKLAIKKGNRLIFAFLITVMVATGLKLIITSLYRWLS</sequence>
<accession>A0A5M6CUX2</accession>
<dbReference type="Pfam" id="PF01925">
    <property type="entry name" value="TauE"/>
    <property type="match status" value="1"/>
</dbReference>
<comment type="similarity">
    <text evidence="2 8">Belongs to the 4-toluene sulfonate uptake permease (TSUP) (TC 2.A.102) family.</text>
</comment>
<feature type="transmembrane region" description="Helical" evidence="8">
    <location>
        <begin position="141"/>
        <end position="162"/>
    </location>
</feature>
<keyword evidence="4 8" id="KW-1003">Cell membrane</keyword>
<evidence type="ECO:0000256" key="3">
    <source>
        <dbReference type="ARBA" id="ARBA00022448"/>
    </source>
</evidence>
<evidence type="ECO:0000256" key="1">
    <source>
        <dbReference type="ARBA" id="ARBA00004651"/>
    </source>
</evidence>
<dbReference type="PANTHER" id="PTHR30269:SF0">
    <property type="entry name" value="MEMBRANE TRANSPORTER PROTEIN YFCA-RELATED"/>
    <property type="match status" value="1"/>
</dbReference>
<gene>
    <name evidence="9" type="ORF">FYK55_25810</name>
</gene>
<evidence type="ECO:0000256" key="5">
    <source>
        <dbReference type="ARBA" id="ARBA00022692"/>
    </source>
</evidence>
<evidence type="ECO:0000256" key="4">
    <source>
        <dbReference type="ARBA" id="ARBA00022475"/>
    </source>
</evidence>
<evidence type="ECO:0000256" key="7">
    <source>
        <dbReference type="ARBA" id="ARBA00023136"/>
    </source>
</evidence>
<comment type="caution">
    <text evidence="9">The sequence shown here is derived from an EMBL/GenBank/DDBJ whole genome shotgun (WGS) entry which is preliminary data.</text>
</comment>
<dbReference type="PANTHER" id="PTHR30269">
    <property type="entry name" value="TRANSMEMBRANE PROTEIN YFCA"/>
    <property type="match status" value="1"/>
</dbReference>
<dbReference type="AlphaFoldDB" id="A0A5M6CUX2"/>
<dbReference type="GO" id="GO:0005886">
    <property type="term" value="C:plasma membrane"/>
    <property type="evidence" value="ECO:0007669"/>
    <property type="project" value="UniProtKB-SubCell"/>
</dbReference>
<feature type="transmembrane region" description="Helical" evidence="8">
    <location>
        <begin position="231"/>
        <end position="256"/>
    </location>
</feature>
<name>A0A5M6CUX2_9BACT</name>
<keyword evidence="10" id="KW-1185">Reference proteome</keyword>
<comment type="subcellular location">
    <subcellularLocation>
        <location evidence="1 8">Cell membrane</location>
        <topology evidence="1 8">Multi-pass membrane protein</topology>
    </subcellularLocation>
</comment>
<feature type="transmembrane region" description="Helical" evidence="8">
    <location>
        <begin position="182"/>
        <end position="200"/>
    </location>
</feature>
<dbReference type="InterPro" id="IPR002781">
    <property type="entry name" value="TM_pro_TauE-like"/>
</dbReference>
<proteinExistence type="inferred from homology"/>